<keyword evidence="1" id="KW-1133">Transmembrane helix</keyword>
<name>A0ABV7K2P0_9ALTE</name>
<accession>A0ABV7K2P0</accession>
<reference evidence="3" key="1">
    <citation type="journal article" date="2019" name="Int. J. Syst. Evol. Microbiol.">
        <title>The Global Catalogue of Microorganisms (GCM) 10K type strain sequencing project: providing services to taxonomists for standard genome sequencing and annotation.</title>
        <authorList>
            <consortium name="The Broad Institute Genomics Platform"/>
            <consortium name="The Broad Institute Genome Sequencing Center for Infectious Disease"/>
            <person name="Wu L."/>
            <person name="Ma J."/>
        </authorList>
    </citation>
    <scope>NUCLEOTIDE SEQUENCE [LARGE SCALE GENOMIC DNA]</scope>
    <source>
        <strain evidence="3">KCTC 52449</strain>
    </source>
</reference>
<dbReference type="Proteomes" id="UP001595477">
    <property type="component" value="Unassembled WGS sequence"/>
</dbReference>
<keyword evidence="1" id="KW-0812">Transmembrane</keyword>
<feature type="transmembrane region" description="Helical" evidence="1">
    <location>
        <begin position="59"/>
        <end position="80"/>
    </location>
</feature>
<dbReference type="RefSeq" id="WP_123325974.1">
    <property type="nucleotide sequence ID" value="NZ_JBHRSX010000079.1"/>
</dbReference>
<sequence length="87" mass="9946">MSTHSKKITFHMLLDCANSFLNLAKVFMAFSIFPLVHETVAFWLGWKGYVEANFQLNDYFYYNIVCLAVSLLMASAALVVNRSIDEN</sequence>
<comment type="caution">
    <text evidence="2">The sequence shown here is derived from an EMBL/GenBank/DDBJ whole genome shotgun (WGS) entry which is preliminary data.</text>
</comment>
<protein>
    <submittedName>
        <fullName evidence="2">Uncharacterized protein</fullName>
    </submittedName>
</protein>
<dbReference type="EMBL" id="JBHRSX010000079">
    <property type="protein sequence ID" value="MFC3203276.1"/>
    <property type="molecule type" value="Genomic_DNA"/>
</dbReference>
<keyword evidence="3" id="KW-1185">Reference proteome</keyword>
<evidence type="ECO:0000256" key="1">
    <source>
        <dbReference type="SAM" id="Phobius"/>
    </source>
</evidence>
<organism evidence="2 3">
    <name type="scientific">Alteromonas oceani</name>
    <dbReference type="NCBI Taxonomy" id="2071609"/>
    <lineage>
        <taxon>Bacteria</taxon>
        <taxon>Pseudomonadati</taxon>
        <taxon>Pseudomonadota</taxon>
        <taxon>Gammaproteobacteria</taxon>
        <taxon>Alteromonadales</taxon>
        <taxon>Alteromonadaceae</taxon>
        <taxon>Alteromonas/Salinimonas group</taxon>
        <taxon>Alteromonas</taxon>
    </lineage>
</organism>
<proteinExistence type="predicted"/>
<evidence type="ECO:0000313" key="2">
    <source>
        <dbReference type="EMBL" id="MFC3203276.1"/>
    </source>
</evidence>
<feature type="transmembrane region" description="Helical" evidence="1">
    <location>
        <begin position="20"/>
        <end position="44"/>
    </location>
</feature>
<evidence type="ECO:0000313" key="3">
    <source>
        <dbReference type="Proteomes" id="UP001595477"/>
    </source>
</evidence>
<keyword evidence="1" id="KW-0472">Membrane</keyword>
<gene>
    <name evidence="2" type="ORF">ACFOEW_15800</name>
</gene>